<dbReference type="Proteomes" id="UP001596028">
    <property type="component" value="Unassembled WGS sequence"/>
</dbReference>
<feature type="domain" description="Integron-associated effector binding protein" evidence="1">
    <location>
        <begin position="5"/>
        <end position="158"/>
    </location>
</feature>
<dbReference type="Gene3D" id="3.20.80.10">
    <property type="entry name" value="Regulatory factor, effector binding domain"/>
    <property type="match status" value="1"/>
</dbReference>
<evidence type="ECO:0000259" key="1">
    <source>
        <dbReference type="Pfam" id="PF14526"/>
    </source>
</evidence>
<comment type="caution">
    <text evidence="2">The sequence shown here is derived from an EMBL/GenBank/DDBJ whole genome shotgun (WGS) entry which is preliminary data.</text>
</comment>
<dbReference type="SUPFAM" id="SSF55136">
    <property type="entry name" value="Probable bacterial effector-binding domain"/>
    <property type="match status" value="1"/>
</dbReference>
<evidence type="ECO:0000313" key="3">
    <source>
        <dbReference type="Proteomes" id="UP001596028"/>
    </source>
</evidence>
<sequence length="161" mass="17778">MADYRLEEKESFIVYGLGTELKSDYTDYAGINKEKSDFWQVVSEDGRLDSLKAMAVNDYVFAVNEAVNHKMMFYAGVMTEAAVPSSEGSRVIQFPKGEYLVVKGEGKTTDELNQALAGMAFGQVLPGETHLAYVGGPNTSVLMGERDGVIYGEMWIPVIRK</sequence>
<dbReference type="InterPro" id="IPR011256">
    <property type="entry name" value="Reg_factor_effector_dom_sf"/>
</dbReference>
<organism evidence="2 3">
    <name type="scientific">Cohnella hongkongensis</name>
    <dbReference type="NCBI Taxonomy" id="178337"/>
    <lineage>
        <taxon>Bacteria</taxon>
        <taxon>Bacillati</taxon>
        <taxon>Bacillota</taxon>
        <taxon>Bacilli</taxon>
        <taxon>Bacillales</taxon>
        <taxon>Paenibacillaceae</taxon>
        <taxon>Cohnella</taxon>
    </lineage>
</organism>
<accession>A0ABV9FAS4</accession>
<dbReference type="EMBL" id="JBHSEP010000004">
    <property type="protein sequence ID" value="MFC4598120.1"/>
    <property type="molecule type" value="Genomic_DNA"/>
</dbReference>
<proteinExistence type="predicted"/>
<keyword evidence="3" id="KW-1185">Reference proteome</keyword>
<dbReference type="Pfam" id="PF14526">
    <property type="entry name" value="Cass2"/>
    <property type="match status" value="1"/>
</dbReference>
<reference evidence="3" key="1">
    <citation type="journal article" date="2019" name="Int. J. Syst. Evol. Microbiol.">
        <title>The Global Catalogue of Microorganisms (GCM) 10K type strain sequencing project: providing services to taxonomists for standard genome sequencing and annotation.</title>
        <authorList>
            <consortium name="The Broad Institute Genomics Platform"/>
            <consortium name="The Broad Institute Genome Sequencing Center for Infectious Disease"/>
            <person name="Wu L."/>
            <person name="Ma J."/>
        </authorList>
    </citation>
    <scope>NUCLEOTIDE SEQUENCE [LARGE SCALE GENOMIC DNA]</scope>
    <source>
        <strain evidence="3">CCUG 49571</strain>
    </source>
</reference>
<evidence type="ECO:0000313" key="2">
    <source>
        <dbReference type="EMBL" id="MFC4598120.1"/>
    </source>
</evidence>
<name>A0ABV9FAS4_9BACL</name>
<dbReference type="RefSeq" id="WP_378094045.1">
    <property type="nucleotide sequence ID" value="NZ_JBHSEP010000004.1"/>
</dbReference>
<gene>
    <name evidence="2" type="ORF">ACFO3S_07685</name>
</gene>
<dbReference type="InterPro" id="IPR029441">
    <property type="entry name" value="Cass2"/>
</dbReference>
<protein>
    <submittedName>
        <fullName evidence="2">GyrI-like domain-containing protein</fullName>
    </submittedName>
</protein>